<gene>
    <name evidence="1" type="ORF">GQR91_00765</name>
    <name evidence="2" type="ORF">SAMN05216557_1195</name>
</gene>
<dbReference type="RefSeq" id="WP_149683637.1">
    <property type="nucleotide sequence ID" value="NZ_FNBI01000019.1"/>
</dbReference>
<keyword evidence="2" id="KW-0418">Kinase</keyword>
<dbReference type="Proteomes" id="UP000323502">
    <property type="component" value="Unassembled WGS sequence"/>
</dbReference>
<dbReference type="InterPro" id="IPR036388">
    <property type="entry name" value="WH-like_DNA-bd_sf"/>
</dbReference>
<dbReference type="InterPro" id="IPR036390">
    <property type="entry name" value="WH_DNA-bd_sf"/>
</dbReference>
<dbReference type="SUPFAM" id="SSF46785">
    <property type="entry name" value="Winged helix' DNA-binding domain"/>
    <property type="match status" value="1"/>
</dbReference>
<evidence type="ECO:0000313" key="2">
    <source>
        <dbReference type="EMBL" id="SDG17963.1"/>
    </source>
</evidence>
<dbReference type="Gene3D" id="1.10.10.10">
    <property type="entry name" value="Winged helix-like DNA-binding domain superfamily/Winged helix DNA-binding domain"/>
    <property type="match status" value="1"/>
</dbReference>
<reference evidence="2 3" key="1">
    <citation type="submission" date="2016-10" db="EMBL/GenBank/DDBJ databases">
        <authorList>
            <person name="Varghese N."/>
            <person name="Submissions S."/>
        </authorList>
    </citation>
    <scope>NUCLEOTIDE SEQUENCE [LARGE SCALE GENOMIC DNA]</scope>
    <source>
        <strain evidence="2 3">S7-754</strain>
    </source>
</reference>
<dbReference type="EMBL" id="WSUT01000001">
    <property type="protein sequence ID" value="MWC42193.1"/>
    <property type="molecule type" value="Genomic_DNA"/>
</dbReference>
<dbReference type="PANTHER" id="PTHR18964">
    <property type="entry name" value="ROK (REPRESSOR, ORF, KINASE) FAMILY"/>
    <property type="match status" value="1"/>
</dbReference>
<keyword evidence="2" id="KW-0808">Transferase</keyword>
<evidence type="ECO:0000313" key="3">
    <source>
        <dbReference type="Proteomes" id="UP000323502"/>
    </source>
</evidence>
<dbReference type="Gene3D" id="3.30.420.40">
    <property type="match status" value="2"/>
</dbReference>
<dbReference type="AlphaFoldDB" id="A0A1G7S4N8"/>
<dbReference type="EMBL" id="FNBI01000019">
    <property type="protein sequence ID" value="SDG17963.1"/>
    <property type="molecule type" value="Genomic_DNA"/>
</dbReference>
<evidence type="ECO:0000313" key="4">
    <source>
        <dbReference type="Proteomes" id="UP000436801"/>
    </source>
</evidence>
<reference evidence="1 4" key="2">
    <citation type="submission" date="2019-12" db="EMBL/GenBank/DDBJ databases">
        <authorList>
            <person name="Zheng J."/>
        </authorList>
    </citation>
    <scope>NUCLEOTIDE SEQUENCE [LARGE SCALE GENOMIC DNA]</scope>
    <source>
        <strain evidence="1 4">DSM 27347</strain>
    </source>
</reference>
<dbReference type="Proteomes" id="UP000436801">
    <property type="component" value="Unassembled WGS sequence"/>
</dbReference>
<dbReference type="GO" id="GO:0019262">
    <property type="term" value="P:N-acetylneuraminate catabolic process"/>
    <property type="evidence" value="ECO:0007669"/>
    <property type="project" value="TreeGrafter"/>
</dbReference>
<dbReference type="InterPro" id="IPR043129">
    <property type="entry name" value="ATPase_NBD"/>
</dbReference>
<protein>
    <submittedName>
        <fullName evidence="1">ROK family protein</fullName>
    </submittedName>
    <submittedName>
        <fullName evidence="2">Sugar kinase of the NBD/HSP70 family, may contain an N-terminal HTH domain</fullName>
    </submittedName>
</protein>
<dbReference type="SUPFAM" id="SSF53067">
    <property type="entry name" value="Actin-like ATPase domain"/>
    <property type="match status" value="1"/>
</dbReference>
<organism evidence="2 3">
    <name type="scientific">Sphingomonas carotinifaciens</name>
    <dbReference type="NCBI Taxonomy" id="1166323"/>
    <lineage>
        <taxon>Bacteria</taxon>
        <taxon>Pseudomonadati</taxon>
        <taxon>Pseudomonadota</taxon>
        <taxon>Alphaproteobacteria</taxon>
        <taxon>Sphingomonadales</taxon>
        <taxon>Sphingomonadaceae</taxon>
        <taxon>Sphingomonas</taxon>
    </lineage>
</organism>
<dbReference type="GO" id="GO:0009384">
    <property type="term" value="F:N-acylmannosamine kinase activity"/>
    <property type="evidence" value="ECO:0007669"/>
    <property type="project" value="TreeGrafter"/>
</dbReference>
<dbReference type="Pfam" id="PF00480">
    <property type="entry name" value="ROK"/>
    <property type="match status" value="1"/>
</dbReference>
<dbReference type="PANTHER" id="PTHR18964:SF169">
    <property type="entry name" value="N-ACETYLMANNOSAMINE KINASE"/>
    <property type="match status" value="1"/>
</dbReference>
<proteinExistence type="predicted"/>
<sequence length="389" mass="40789">MNGISAGDFPPQFLRDDGRRTATVNERVLLDLLSRHGPASRADLARVTGLAPHSITRLVEPLLSRGLIAEGAPVAQGRGKPSTALHLVGSAAFSIGLSIMTDAVSLVLLDLAGTVAAMHTERLKDTAILPACRQIGGLIDTAVAEAGWDRAALVGIGVGVTGYFIGDGARLNPPRLLDSWALMPLDTILAEAFGAKVWVDNDGNVAAVGEATLGHGRSMGDFAYLYFSAGLGGGVVAAGRPLRGCHGNAGEFASILPLDWPQPNLETLRSSFVNTGSTFEDIQAMLDGFDLHHPAVDRWLDTMTPSLNLVASAISATLDPGMIVLGGRIPPALAQRIIERIAFTNPERRGFHRPAPRIVVSTIHGDATAIGAATLPLRAAFFDRDVGGE</sequence>
<evidence type="ECO:0000313" key="1">
    <source>
        <dbReference type="EMBL" id="MWC42193.1"/>
    </source>
</evidence>
<name>A0A1G7S4N8_9SPHN</name>
<dbReference type="OrthoDB" id="8595273at2"/>
<dbReference type="InterPro" id="IPR000600">
    <property type="entry name" value="ROK"/>
</dbReference>
<keyword evidence="3" id="KW-1185">Reference proteome</keyword>
<accession>A0A1G7S4N8</accession>